<dbReference type="Pfam" id="PF13714">
    <property type="entry name" value="PEP_mutase"/>
    <property type="match status" value="1"/>
</dbReference>
<dbReference type="Gene3D" id="3.20.20.60">
    <property type="entry name" value="Phosphoenolpyruvate-binding domains"/>
    <property type="match status" value="1"/>
</dbReference>
<evidence type="ECO:0000313" key="1">
    <source>
        <dbReference type="EMBL" id="OAK58586.1"/>
    </source>
</evidence>
<dbReference type="GO" id="GO:0003824">
    <property type="term" value="F:catalytic activity"/>
    <property type="evidence" value="ECO:0007669"/>
    <property type="project" value="InterPro"/>
</dbReference>
<gene>
    <name evidence="1" type="ORF">A3K87_28655</name>
</gene>
<dbReference type="PANTHER" id="PTHR42905:SF16">
    <property type="entry name" value="CARBOXYPHOSPHONOENOLPYRUVATE PHOSPHONOMUTASE-LIKE PROTEIN (AFU_ORTHOLOGUE AFUA_5G07230)"/>
    <property type="match status" value="1"/>
</dbReference>
<dbReference type="InterPro" id="IPR039556">
    <property type="entry name" value="ICL/PEPM"/>
</dbReference>
<dbReference type="PANTHER" id="PTHR42905">
    <property type="entry name" value="PHOSPHOENOLPYRUVATE CARBOXYLASE"/>
    <property type="match status" value="1"/>
</dbReference>
<protein>
    <submittedName>
        <fullName evidence="1">Phosphonomutase</fullName>
    </submittedName>
</protein>
<dbReference type="SUPFAM" id="SSF51621">
    <property type="entry name" value="Phosphoenolpyruvate/pyruvate domain"/>
    <property type="match status" value="1"/>
</dbReference>
<proteinExistence type="predicted"/>
<name>A0AA91DIF5_VARPD</name>
<evidence type="ECO:0000313" key="2">
    <source>
        <dbReference type="Proteomes" id="UP000077852"/>
    </source>
</evidence>
<dbReference type="InterPro" id="IPR015813">
    <property type="entry name" value="Pyrv/PenolPyrv_kinase-like_dom"/>
</dbReference>
<dbReference type="CDD" id="cd00377">
    <property type="entry name" value="ICL_PEPM"/>
    <property type="match status" value="1"/>
</dbReference>
<comment type="caution">
    <text evidence="1">The sequence shown here is derived from an EMBL/GenBank/DDBJ whole genome shotgun (WGS) entry which is preliminary data.</text>
</comment>
<dbReference type="Proteomes" id="UP000077852">
    <property type="component" value="Unassembled WGS sequence"/>
</dbReference>
<dbReference type="InterPro" id="IPR040442">
    <property type="entry name" value="Pyrv_kinase-like_dom_sf"/>
</dbReference>
<dbReference type="AlphaFoldDB" id="A0AA91DIF5"/>
<reference evidence="1 2" key="1">
    <citation type="submission" date="2016-03" db="EMBL/GenBank/DDBJ databases">
        <title>Genome sequence of Variovorax paradoxus KB5.</title>
        <authorList>
            <person name="Jeong H."/>
            <person name="Hong C.E."/>
            <person name="Jo S.H."/>
            <person name="Park J.M."/>
        </authorList>
    </citation>
    <scope>NUCLEOTIDE SEQUENCE [LARGE SCALE GENOMIC DNA]</scope>
    <source>
        <strain evidence="1 2">KB5</strain>
    </source>
</reference>
<organism evidence="1 2">
    <name type="scientific">Variovorax paradoxus</name>
    <dbReference type="NCBI Taxonomy" id="34073"/>
    <lineage>
        <taxon>Bacteria</taxon>
        <taxon>Pseudomonadati</taxon>
        <taxon>Pseudomonadota</taxon>
        <taxon>Betaproteobacteria</taxon>
        <taxon>Burkholderiales</taxon>
        <taxon>Comamonadaceae</taxon>
        <taxon>Variovorax</taxon>
    </lineage>
</organism>
<sequence>MTMRASDAQRQHKTDAFHRLHEGPAPLVLVNAWDAVSARIVERAGAAAIGTTSAGMAWSLGYADGERMPAGELVAACARICRVAGVPVSVDIERGFGDSTQAVRDVAGALVDMGAAGINIEDGARPGTRELAPPEVLCERIAAIRKLDARFFINARTDAYFVPWDDPAARFGEALRRARLYAAAGADGIFVPGMSSPEEIAELADAVRLPLNVYAGYAGAAPAGELARAGARRISLGCGPLQSALGLVGRIAGEAFAQGRFDAMGEGMLSVGEINGLFPATR</sequence>
<accession>A0AA91DIF5</accession>
<dbReference type="EMBL" id="LVHG01000079">
    <property type="protein sequence ID" value="OAK58586.1"/>
    <property type="molecule type" value="Genomic_DNA"/>
</dbReference>